<organism evidence="3 4">
    <name type="scientific">Triangularia setosa</name>
    <dbReference type="NCBI Taxonomy" id="2587417"/>
    <lineage>
        <taxon>Eukaryota</taxon>
        <taxon>Fungi</taxon>
        <taxon>Dikarya</taxon>
        <taxon>Ascomycota</taxon>
        <taxon>Pezizomycotina</taxon>
        <taxon>Sordariomycetes</taxon>
        <taxon>Sordariomycetidae</taxon>
        <taxon>Sordariales</taxon>
        <taxon>Podosporaceae</taxon>
        <taxon>Triangularia</taxon>
    </lineage>
</organism>
<accession>A0AAN7A3R9</accession>
<gene>
    <name evidence="3" type="ORF">QBC36DRAFT_77945</name>
</gene>
<name>A0AAN7A3R9_9PEZI</name>
<keyword evidence="2" id="KW-0472">Membrane</keyword>
<keyword evidence="4" id="KW-1185">Reference proteome</keyword>
<feature type="compositionally biased region" description="Polar residues" evidence="1">
    <location>
        <begin position="128"/>
        <end position="140"/>
    </location>
</feature>
<dbReference type="EMBL" id="MU866444">
    <property type="protein sequence ID" value="KAK4172270.1"/>
    <property type="molecule type" value="Genomic_DNA"/>
</dbReference>
<keyword evidence="2" id="KW-0812">Transmembrane</keyword>
<dbReference type="Proteomes" id="UP001302321">
    <property type="component" value="Unassembled WGS sequence"/>
</dbReference>
<evidence type="ECO:0000256" key="1">
    <source>
        <dbReference type="SAM" id="MobiDB-lite"/>
    </source>
</evidence>
<sequence length="157" mass="17487">MMASCQPRSGRFFFIVFLVCVGFGSPLLWVISRSDCRKAYHFGGAGHDVMTFPYQKHFARPLFLSGGHSLSHSPLTHLIFIGGHQPTNHHPPPRPLPRHLVPQLYGLVGNSLGQKKTTSFYPHRVSPATESKSPQSNTSHHLVLESVLTNPPCKKNR</sequence>
<evidence type="ECO:0000313" key="4">
    <source>
        <dbReference type="Proteomes" id="UP001302321"/>
    </source>
</evidence>
<evidence type="ECO:0000313" key="3">
    <source>
        <dbReference type="EMBL" id="KAK4172270.1"/>
    </source>
</evidence>
<protein>
    <submittedName>
        <fullName evidence="3">Uncharacterized protein</fullName>
    </submittedName>
</protein>
<feature type="region of interest" description="Disordered" evidence="1">
    <location>
        <begin position="124"/>
        <end position="157"/>
    </location>
</feature>
<reference evidence="3" key="1">
    <citation type="journal article" date="2023" name="Mol. Phylogenet. Evol.">
        <title>Genome-scale phylogeny and comparative genomics of the fungal order Sordariales.</title>
        <authorList>
            <person name="Hensen N."/>
            <person name="Bonometti L."/>
            <person name="Westerberg I."/>
            <person name="Brannstrom I.O."/>
            <person name="Guillou S."/>
            <person name="Cros-Aarteil S."/>
            <person name="Calhoun S."/>
            <person name="Haridas S."/>
            <person name="Kuo A."/>
            <person name="Mondo S."/>
            <person name="Pangilinan J."/>
            <person name="Riley R."/>
            <person name="LaButti K."/>
            <person name="Andreopoulos B."/>
            <person name="Lipzen A."/>
            <person name="Chen C."/>
            <person name="Yan M."/>
            <person name="Daum C."/>
            <person name="Ng V."/>
            <person name="Clum A."/>
            <person name="Steindorff A."/>
            <person name="Ohm R.A."/>
            <person name="Martin F."/>
            <person name="Silar P."/>
            <person name="Natvig D.O."/>
            <person name="Lalanne C."/>
            <person name="Gautier V."/>
            <person name="Ament-Velasquez S.L."/>
            <person name="Kruys A."/>
            <person name="Hutchinson M.I."/>
            <person name="Powell A.J."/>
            <person name="Barry K."/>
            <person name="Miller A.N."/>
            <person name="Grigoriev I.V."/>
            <person name="Debuchy R."/>
            <person name="Gladieux P."/>
            <person name="Hiltunen Thoren M."/>
            <person name="Johannesson H."/>
        </authorList>
    </citation>
    <scope>NUCLEOTIDE SEQUENCE</scope>
    <source>
        <strain evidence="3">CBS 892.96</strain>
    </source>
</reference>
<proteinExistence type="predicted"/>
<comment type="caution">
    <text evidence="3">The sequence shown here is derived from an EMBL/GenBank/DDBJ whole genome shotgun (WGS) entry which is preliminary data.</text>
</comment>
<dbReference type="AlphaFoldDB" id="A0AAN7A3R9"/>
<reference evidence="3" key="2">
    <citation type="submission" date="2023-05" db="EMBL/GenBank/DDBJ databases">
        <authorList>
            <consortium name="Lawrence Berkeley National Laboratory"/>
            <person name="Steindorff A."/>
            <person name="Hensen N."/>
            <person name="Bonometti L."/>
            <person name="Westerberg I."/>
            <person name="Brannstrom I.O."/>
            <person name="Guillou S."/>
            <person name="Cros-Aarteil S."/>
            <person name="Calhoun S."/>
            <person name="Haridas S."/>
            <person name="Kuo A."/>
            <person name="Mondo S."/>
            <person name="Pangilinan J."/>
            <person name="Riley R."/>
            <person name="Labutti K."/>
            <person name="Andreopoulos B."/>
            <person name="Lipzen A."/>
            <person name="Chen C."/>
            <person name="Yanf M."/>
            <person name="Daum C."/>
            <person name="Ng V."/>
            <person name="Clum A."/>
            <person name="Ohm R."/>
            <person name="Martin F."/>
            <person name="Silar P."/>
            <person name="Natvig D."/>
            <person name="Lalanne C."/>
            <person name="Gautier V."/>
            <person name="Ament-Velasquez S.L."/>
            <person name="Kruys A."/>
            <person name="Hutchinson M.I."/>
            <person name="Powell A.J."/>
            <person name="Barry K."/>
            <person name="Miller A.N."/>
            <person name="Grigoriev I.V."/>
            <person name="Debuchy R."/>
            <person name="Gladieux P."/>
            <person name="Thoren M.H."/>
            <person name="Johannesson H."/>
        </authorList>
    </citation>
    <scope>NUCLEOTIDE SEQUENCE</scope>
    <source>
        <strain evidence="3">CBS 892.96</strain>
    </source>
</reference>
<evidence type="ECO:0000256" key="2">
    <source>
        <dbReference type="SAM" id="Phobius"/>
    </source>
</evidence>
<keyword evidence="2" id="KW-1133">Transmembrane helix</keyword>
<feature type="transmembrane region" description="Helical" evidence="2">
    <location>
        <begin position="12"/>
        <end position="31"/>
    </location>
</feature>